<accession>A0A6I2UGK4</accession>
<dbReference type="Proteomes" id="UP000433181">
    <property type="component" value="Unassembled WGS sequence"/>
</dbReference>
<dbReference type="GeneID" id="96778838"/>
<keyword evidence="1" id="KW-0175">Coiled coil</keyword>
<comment type="caution">
    <text evidence="2">The sequence shown here is derived from an EMBL/GenBank/DDBJ whole genome shotgun (WGS) entry which is preliminary data.</text>
</comment>
<evidence type="ECO:0000313" key="2">
    <source>
        <dbReference type="EMBL" id="MSU08905.1"/>
    </source>
</evidence>
<proteinExistence type="predicted"/>
<reference evidence="2 3" key="1">
    <citation type="submission" date="2019-08" db="EMBL/GenBank/DDBJ databases">
        <title>In-depth cultivation of the pig gut microbiome towards novel bacterial diversity and tailored functional studies.</title>
        <authorList>
            <person name="Wylensek D."/>
            <person name="Hitch T.C.A."/>
            <person name="Clavel T."/>
        </authorList>
    </citation>
    <scope>NUCLEOTIDE SEQUENCE [LARGE SCALE GENOMIC DNA]</scope>
    <source>
        <strain evidence="2 3">WCA-693-APC-5D-A</strain>
    </source>
</reference>
<protein>
    <recommendedName>
        <fullName evidence="4">Histidine kinase</fullName>
    </recommendedName>
</protein>
<evidence type="ECO:0000256" key="1">
    <source>
        <dbReference type="SAM" id="Coils"/>
    </source>
</evidence>
<keyword evidence="3" id="KW-1185">Reference proteome</keyword>
<dbReference type="EMBL" id="VUNR01000013">
    <property type="protein sequence ID" value="MSU08905.1"/>
    <property type="molecule type" value="Genomic_DNA"/>
</dbReference>
<sequence length="84" mass="9361">MENEKQNIINGKEQEIINLTNDLTSPVSAIGDYKIIKCYEAALLGKNDMPYDVNGLVEQRQAVRDKINALQAEVKALRAEAQAE</sequence>
<evidence type="ECO:0008006" key="4">
    <source>
        <dbReference type="Google" id="ProtNLM"/>
    </source>
</evidence>
<organism evidence="2 3">
    <name type="scientific">Anaerovibrio slackiae</name>
    <dbReference type="NCBI Taxonomy" id="2652309"/>
    <lineage>
        <taxon>Bacteria</taxon>
        <taxon>Bacillati</taxon>
        <taxon>Bacillota</taxon>
        <taxon>Negativicutes</taxon>
        <taxon>Selenomonadales</taxon>
        <taxon>Selenomonadaceae</taxon>
        <taxon>Anaerovibrio</taxon>
    </lineage>
</organism>
<gene>
    <name evidence="2" type="ORF">FYJ84_07905</name>
</gene>
<name>A0A6I2UGK4_9FIRM</name>
<dbReference type="AlphaFoldDB" id="A0A6I2UGK4"/>
<feature type="coiled-coil region" evidence="1">
    <location>
        <begin position="53"/>
        <end position="80"/>
    </location>
</feature>
<evidence type="ECO:0000313" key="3">
    <source>
        <dbReference type="Proteomes" id="UP000433181"/>
    </source>
</evidence>
<dbReference type="RefSeq" id="WP_154407071.1">
    <property type="nucleotide sequence ID" value="NZ_VUNR01000013.1"/>
</dbReference>